<dbReference type="NCBIfam" id="TIGR03506">
    <property type="entry name" value="FlgEFG_subfam"/>
    <property type="match status" value="1"/>
</dbReference>
<keyword evidence="6" id="KW-0969">Cilium</keyword>
<comment type="subcellular location">
    <subcellularLocation>
        <location evidence="2">Bacterial flagellum basal body</location>
    </subcellularLocation>
</comment>
<dbReference type="InterPro" id="IPR019776">
    <property type="entry name" value="Flagellar_basal_body_rod_CS"/>
</dbReference>
<dbReference type="PROSITE" id="PS00588">
    <property type="entry name" value="FLAGELLA_BB_ROD"/>
    <property type="match status" value="1"/>
</dbReference>
<comment type="similarity">
    <text evidence="1 2">Belongs to the flagella basal body rod proteins family.</text>
</comment>
<evidence type="ECO:0000259" key="3">
    <source>
        <dbReference type="Pfam" id="PF00460"/>
    </source>
</evidence>
<dbReference type="InterPro" id="IPR037925">
    <property type="entry name" value="FlgE/F/G-like"/>
</dbReference>
<dbReference type="PANTHER" id="PTHR30435">
    <property type="entry name" value="FLAGELLAR PROTEIN"/>
    <property type="match status" value="1"/>
</dbReference>
<evidence type="ECO:0000313" key="6">
    <source>
        <dbReference type="EMBL" id="SEF47558.1"/>
    </source>
</evidence>
<keyword evidence="6" id="KW-0282">Flagellum</keyword>
<dbReference type="RefSeq" id="WP_103895338.1">
    <property type="nucleotide sequence ID" value="NZ_FNUK01000002.1"/>
</dbReference>
<gene>
    <name evidence="6" type="ORF">SAMN05660865_00321</name>
</gene>
<dbReference type="EMBL" id="FNUK01000002">
    <property type="protein sequence ID" value="SEF47558.1"/>
    <property type="molecule type" value="Genomic_DNA"/>
</dbReference>
<feature type="domain" description="Flagellar hook protein FlgE/F/G-like D1" evidence="5">
    <location>
        <begin position="94"/>
        <end position="156"/>
    </location>
</feature>
<evidence type="ECO:0000259" key="5">
    <source>
        <dbReference type="Pfam" id="PF22692"/>
    </source>
</evidence>
<accession>A0A1H5SC41</accession>
<evidence type="ECO:0000259" key="4">
    <source>
        <dbReference type="Pfam" id="PF06429"/>
    </source>
</evidence>
<protein>
    <submittedName>
        <fullName evidence="6">Flagellar basal-body rod protein FlgG</fullName>
    </submittedName>
</protein>
<feature type="domain" description="Flagellar basal-body/hook protein C-terminal" evidence="4">
    <location>
        <begin position="203"/>
        <end position="248"/>
    </location>
</feature>
<dbReference type="InterPro" id="IPR010930">
    <property type="entry name" value="Flg_bb/hook_C_dom"/>
</dbReference>
<keyword evidence="6" id="KW-0966">Cell projection</keyword>
<dbReference type="Pfam" id="PF00460">
    <property type="entry name" value="Flg_bb_rod"/>
    <property type="match status" value="1"/>
</dbReference>
<proteinExistence type="inferred from homology"/>
<dbReference type="PANTHER" id="PTHR30435:SF19">
    <property type="entry name" value="FLAGELLAR BASAL-BODY ROD PROTEIN FLGG"/>
    <property type="match status" value="1"/>
</dbReference>
<dbReference type="InterPro" id="IPR020013">
    <property type="entry name" value="Flagellar_FlgE/F/G"/>
</dbReference>
<evidence type="ECO:0000256" key="2">
    <source>
        <dbReference type="RuleBase" id="RU362116"/>
    </source>
</evidence>
<organism evidence="6 7">
    <name type="scientific">Caloramator fervidus</name>
    <dbReference type="NCBI Taxonomy" id="29344"/>
    <lineage>
        <taxon>Bacteria</taxon>
        <taxon>Bacillati</taxon>
        <taxon>Bacillota</taxon>
        <taxon>Clostridia</taxon>
        <taxon>Eubacteriales</taxon>
        <taxon>Clostridiaceae</taxon>
        <taxon>Caloramator</taxon>
    </lineage>
</organism>
<feature type="domain" description="Flagellar basal body rod protein N-terminal" evidence="3">
    <location>
        <begin position="7"/>
        <end position="35"/>
    </location>
</feature>
<dbReference type="Pfam" id="PF22692">
    <property type="entry name" value="LlgE_F_G_D1"/>
    <property type="match status" value="1"/>
</dbReference>
<dbReference type="SUPFAM" id="SSF117143">
    <property type="entry name" value="Flagellar hook protein flgE"/>
    <property type="match status" value="1"/>
</dbReference>
<name>A0A1H5SC41_9CLOT</name>
<dbReference type="GO" id="GO:0071978">
    <property type="term" value="P:bacterial-type flagellum-dependent swarming motility"/>
    <property type="evidence" value="ECO:0007669"/>
    <property type="project" value="TreeGrafter"/>
</dbReference>
<reference evidence="7" key="1">
    <citation type="submission" date="2016-10" db="EMBL/GenBank/DDBJ databases">
        <authorList>
            <person name="Varghese N."/>
            <person name="Submissions S."/>
        </authorList>
    </citation>
    <scope>NUCLEOTIDE SEQUENCE [LARGE SCALE GENOMIC DNA]</scope>
    <source>
        <strain evidence="7">DSM 5463</strain>
    </source>
</reference>
<keyword evidence="7" id="KW-1185">Reference proteome</keyword>
<dbReference type="Proteomes" id="UP000242850">
    <property type="component" value="Unassembled WGS sequence"/>
</dbReference>
<dbReference type="OrthoDB" id="9804559at2"/>
<dbReference type="InterPro" id="IPR053967">
    <property type="entry name" value="LlgE_F_G-like_D1"/>
</dbReference>
<dbReference type="Pfam" id="PF06429">
    <property type="entry name" value="Flg_bbr_C"/>
    <property type="match status" value="1"/>
</dbReference>
<dbReference type="GO" id="GO:0009425">
    <property type="term" value="C:bacterial-type flagellum basal body"/>
    <property type="evidence" value="ECO:0007669"/>
    <property type="project" value="UniProtKB-SubCell"/>
</dbReference>
<keyword evidence="2" id="KW-0975">Bacterial flagellum</keyword>
<dbReference type="AlphaFoldDB" id="A0A1H5SC41"/>
<dbReference type="InterPro" id="IPR001444">
    <property type="entry name" value="Flag_bb_rod_N"/>
</dbReference>
<evidence type="ECO:0000313" key="7">
    <source>
        <dbReference type="Proteomes" id="UP000242850"/>
    </source>
</evidence>
<evidence type="ECO:0000256" key="1">
    <source>
        <dbReference type="ARBA" id="ARBA00009677"/>
    </source>
</evidence>
<sequence>MIRTLANGKSGLISNQNRIDAISNNIANIDTSGYKRIDIAFSDILNESVNRLGVPITAKSKENLSIGSGVKGDVTVRDFSQGILKETGKATDLAIEGCGYFRLKDGNGNYFYTRDGAFNIDSNGNFVHSSGLLLDINGYVGLNNNDKFRITTKGEILKFVDGKEEFVGQIKVYDIKGKDFMLTKGENIFLAKDVVEIDEAKIKQGYLEKSNTDIIQEMTNMVVTQRAFELNARTVRLSDEMWQISNNIRGK</sequence>